<organism evidence="9 10">
    <name type="scientific">Acidisoma silvae</name>
    <dbReference type="NCBI Taxonomy" id="2802396"/>
    <lineage>
        <taxon>Bacteria</taxon>
        <taxon>Pseudomonadati</taxon>
        <taxon>Pseudomonadota</taxon>
        <taxon>Alphaproteobacteria</taxon>
        <taxon>Acetobacterales</taxon>
        <taxon>Acidocellaceae</taxon>
        <taxon>Acidisoma</taxon>
    </lineage>
</organism>
<keyword evidence="3" id="KW-0813">Transport</keyword>
<evidence type="ECO:0000256" key="1">
    <source>
        <dbReference type="ARBA" id="ARBA00004651"/>
    </source>
</evidence>
<evidence type="ECO:0000256" key="6">
    <source>
        <dbReference type="ARBA" id="ARBA00022989"/>
    </source>
</evidence>
<keyword evidence="5 8" id="KW-0812">Transmembrane</keyword>
<dbReference type="GO" id="GO:0005886">
    <property type="term" value="C:plasma membrane"/>
    <property type="evidence" value="ECO:0007669"/>
    <property type="project" value="UniProtKB-SubCell"/>
</dbReference>
<feature type="transmembrane region" description="Helical" evidence="8">
    <location>
        <begin position="629"/>
        <end position="650"/>
    </location>
</feature>
<evidence type="ECO:0000256" key="8">
    <source>
        <dbReference type="SAM" id="Phobius"/>
    </source>
</evidence>
<feature type="transmembrane region" description="Helical" evidence="8">
    <location>
        <begin position="537"/>
        <end position="556"/>
    </location>
</feature>
<reference evidence="9" key="1">
    <citation type="journal article" date="2021" name="Microorganisms">
        <title>Acidisoma silvae sp. nov. and Acidisomacellulosilytica sp. nov., Two Acidophilic Bacteria Isolated from Decaying Wood, Hydrolyzing Cellulose and Producing Poly-3-hydroxybutyrate.</title>
        <authorList>
            <person name="Mieszkin S."/>
            <person name="Pouder E."/>
            <person name="Uroz S."/>
            <person name="Simon-Colin C."/>
            <person name="Alain K."/>
        </authorList>
    </citation>
    <scope>NUCLEOTIDE SEQUENCE</scope>
    <source>
        <strain evidence="9">HW T2.11</strain>
    </source>
</reference>
<dbReference type="NCBIfam" id="NF007866">
    <property type="entry name" value="PRK10577.1-2"/>
    <property type="match status" value="1"/>
</dbReference>
<keyword evidence="10" id="KW-1185">Reference proteome</keyword>
<accession>A0A963YUX4</accession>
<evidence type="ECO:0000256" key="5">
    <source>
        <dbReference type="ARBA" id="ARBA00022692"/>
    </source>
</evidence>
<feature type="transmembrane region" description="Helical" evidence="8">
    <location>
        <begin position="236"/>
        <end position="264"/>
    </location>
</feature>
<evidence type="ECO:0000313" key="10">
    <source>
        <dbReference type="Proteomes" id="UP000708298"/>
    </source>
</evidence>
<dbReference type="SUPFAM" id="SSF81345">
    <property type="entry name" value="ABC transporter involved in vitamin B12 uptake, BtuC"/>
    <property type="match status" value="2"/>
</dbReference>
<dbReference type="Proteomes" id="UP000708298">
    <property type="component" value="Unassembled WGS sequence"/>
</dbReference>
<evidence type="ECO:0000256" key="3">
    <source>
        <dbReference type="ARBA" id="ARBA00022448"/>
    </source>
</evidence>
<feature type="transmembrane region" description="Helical" evidence="8">
    <location>
        <begin position="118"/>
        <end position="136"/>
    </location>
</feature>
<dbReference type="AlphaFoldDB" id="A0A963YUX4"/>
<comment type="caution">
    <text evidence="9">The sequence shown here is derived from an EMBL/GenBank/DDBJ whole genome shotgun (WGS) entry which is preliminary data.</text>
</comment>
<dbReference type="PANTHER" id="PTHR30472:SF37">
    <property type="entry name" value="FE(3+) DICITRATE TRANSPORT SYSTEM PERMEASE PROTEIN FECD-RELATED"/>
    <property type="match status" value="1"/>
</dbReference>
<dbReference type="GO" id="GO:0022857">
    <property type="term" value="F:transmembrane transporter activity"/>
    <property type="evidence" value="ECO:0007669"/>
    <property type="project" value="InterPro"/>
</dbReference>
<evidence type="ECO:0000313" key="9">
    <source>
        <dbReference type="EMBL" id="MCB8877286.1"/>
    </source>
</evidence>
<feature type="transmembrane region" description="Helical" evidence="8">
    <location>
        <begin position="88"/>
        <end position="112"/>
    </location>
</feature>
<gene>
    <name evidence="9" type="primary">fhuB</name>
    <name evidence="9" type="ORF">ASILVAE211_18965</name>
</gene>
<evidence type="ECO:0000256" key="7">
    <source>
        <dbReference type="ARBA" id="ARBA00023136"/>
    </source>
</evidence>
<dbReference type="Pfam" id="PF01032">
    <property type="entry name" value="FecCD"/>
    <property type="match status" value="2"/>
</dbReference>
<feature type="transmembrane region" description="Helical" evidence="8">
    <location>
        <begin position="383"/>
        <end position="403"/>
    </location>
</feature>
<feature type="transmembrane region" description="Helical" evidence="8">
    <location>
        <begin position="599"/>
        <end position="617"/>
    </location>
</feature>
<feature type="transmembrane region" description="Helical" evidence="8">
    <location>
        <begin position="512"/>
        <end position="532"/>
    </location>
</feature>
<dbReference type="EMBL" id="JAESVB010000012">
    <property type="protein sequence ID" value="MCB8877286.1"/>
    <property type="molecule type" value="Genomic_DNA"/>
</dbReference>
<dbReference type="InterPro" id="IPR000522">
    <property type="entry name" value="ABC_transptr_permease_BtuC"/>
</dbReference>
<feature type="transmembrane region" description="Helical" evidence="8">
    <location>
        <begin position="276"/>
        <end position="298"/>
    </location>
</feature>
<dbReference type="RefSeq" id="WP_227322941.1">
    <property type="nucleotide sequence ID" value="NZ_JAESVB010000012.1"/>
</dbReference>
<evidence type="ECO:0000256" key="2">
    <source>
        <dbReference type="ARBA" id="ARBA00007935"/>
    </source>
</evidence>
<feature type="transmembrane region" description="Helical" evidence="8">
    <location>
        <begin position="441"/>
        <end position="460"/>
    </location>
</feature>
<feature type="transmembrane region" description="Helical" evidence="8">
    <location>
        <begin position="143"/>
        <end position="166"/>
    </location>
</feature>
<proteinExistence type="inferred from homology"/>
<comment type="subcellular location">
    <subcellularLocation>
        <location evidence="1">Cell membrane</location>
        <topology evidence="1">Multi-pass membrane protein</topology>
    </subcellularLocation>
</comment>
<dbReference type="Gene3D" id="1.10.3470.10">
    <property type="entry name" value="ABC transporter involved in vitamin B12 uptake, BtuC"/>
    <property type="match status" value="2"/>
</dbReference>
<dbReference type="InterPro" id="IPR037294">
    <property type="entry name" value="ABC_BtuC-like"/>
</dbReference>
<feature type="transmembrane region" description="Helical" evidence="8">
    <location>
        <begin position="54"/>
        <end position="76"/>
    </location>
</feature>
<reference evidence="9" key="2">
    <citation type="submission" date="2021-01" db="EMBL/GenBank/DDBJ databases">
        <authorList>
            <person name="Mieszkin S."/>
            <person name="Pouder E."/>
            <person name="Alain K."/>
        </authorList>
    </citation>
    <scope>NUCLEOTIDE SEQUENCE</scope>
    <source>
        <strain evidence="9">HW T2.11</strain>
    </source>
</reference>
<feature type="transmembrane region" description="Helical" evidence="8">
    <location>
        <begin position="415"/>
        <end position="435"/>
    </location>
</feature>
<dbReference type="CDD" id="cd06550">
    <property type="entry name" value="TM_ABC_iron-siderophores_like"/>
    <property type="match status" value="1"/>
</dbReference>
<comment type="similarity">
    <text evidence="2">Belongs to the binding-protein-dependent transport system permease family. FecCD subfamily.</text>
</comment>
<feature type="transmembrane region" description="Helical" evidence="8">
    <location>
        <begin position="344"/>
        <end position="363"/>
    </location>
</feature>
<dbReference type="GO" id="GO:0033214">
    <property type="term" value="P:siderophore-iron import into cell"/>
    <property type="evidence" value="ECO:0007669"/>
    <property type="project" value="TreeGrafter"/>
</dbReference>
<sequence length="659" mass="66456">MRPALSLSVVLYLAALAAALLLHRIAVLLPGGAWLAAAFHPDATSVAQLTLHFSLLPRVAVALLAGAALGLSGVLLQQVLRNPLAEPATLGISAGAGLAITLADALAPGLAASWGRPFIALTGALLAAVLAFGLSAKQRFSPIAILLAGLLVSLYAGAVSAGVQLLANPYDLSFYLWGGGSLVQQDWSLFRSLLVRLLPVGLAVIVLVRPLTVMGLDEAGAKGLGLALAPARLATLGLATCLAAFVVSAVGVIGFVGLAAPALARACGARRIGQQLLWSPLLGALILWLTDEIVLTAFGAGREFLPTGAATALIGAPLIFVLAPRLRAAVAYARTATIIRARHPGLILLLWVELFLGAGYGALHLGRMPQGWVWTDAMVALRWPHLLGAAAAGMLLAAAGVLLQRLTGNPMASPDLLGISEGAACGRIVATAIVGPAAAGLVWLGSSLGAMMVLALVLALGGRGRRAQPDRLLLVGIAANALGGVLVTLALLAAGPAAGSLRAWMLGDTGLITGPAAITAVALVPVAAAALVAMRRWLALLPLGGFAAGNLGLSVATARGLLLLAAGLMTATATLLVGPLGFVGLMSGHLARISGFHRPLPQVLAASLSGGLIMLLADWAGHNLAAPDMLPAGLLATLIGGPYLLGIILVRRSSRIGAS</sequence>
<keyword evidence="6 8" id="KW-1133">Transmembrane helix</keyword>
<evidence type="ECO:0000256" key="4">
    <source>
        <dbReference type="ARBA" id="ARBA00022475"/>
    </source>
</evidence>
<dbReference type="PANTHER" id="PTHR30472">
    <property type="entry name" value="FERRIC ENTEROBACTIN TRANSPORT SYSTEM PERMEASE PROTEIN"/>
    <property type="match status" value="1"/>
</dbReference>
<keyword evidence="7 8" id="KW-0472">Membrane</keyword>
<protein>
    <submittedName>
        <fullName evidence="9">Fe(3+)-hydroxamate ABC transporter permease FhuB</fullName>
    </submittedName>
</protein>
<feature type="transmembrane region" description="Helical" evidence="8">
    <location>
        <begin position="472"/>
        <end position="492"/>
    </location>
</feature>
<name>A0A963YUX4_9PROT</name>
<feature type="transmembrane region" description="Helical" evidence="8">
    <location>
        <begin position="562"/>
        <end position="587"/>
    </location>
</feature>
<keyword evidence="4" id="KW-1003">Cell membrane</keyword>
<feature type="transmembrane region" description="Helical" evidence="8">
    <location>
        <begin position="304"/>
        <end position="323"/>
    </location>
</feature>